<keyword evidence="9" id="KW-1185">Reference proteome</keyword>
<organism evidence="8 9">
    <name type="scientific">Herbaspirillum chlorophenolicum</name>
    <dbReference type="NCBI Taxonomy" id="211589"/>
    <lineage>
        <taxon>Bacteria</taxon>
        <taxon>Pseudomonadati</taxon>
        <taxon>Pseudomonadota</taxon>
        <taxon>Betaproteobacteria</taxon>
        <taxon>Burkholderiales</taxon>
        <taxon>Oxalobacteraceae</taxon>
        <taxon>Herbaspirillum</taxon>
    </lineage>
</organism>
<dbReference type="Gene3D" id="1.10.1370.40">
    <property type="match status" value="2"/>
</dbReference>
<dbReference type="EMBL" id="JBIUZV010000012">
    <property type="protein sequence ID" value="MFJ3047862.1"/>
    <property type="molecule type" value="Genomic_DNA"/>
</dbReference>
<protein>
    <submittedName>
        <fullName evidence="8">M3 family metallopeptidase</fullName>
    </submittedName>
</protein>
<dbReference type="InterPro" id="IPR045090">
    <property type="entry name" value="Pept_M3A_M3B"/>
</dbReference>
<evidence type="ECO:0000256" key="5">
    <source>
        <dbReference type="ARBA" id="ARBA00023049"/>
    </source>
</evidence>
<evidence type="ECO:0000256" key="1">
    <source>
        <dbReference type="ARBA" id="ARBA00022670"/>
    </source>
</evidence>
<keyword evidence="1 6" id="KW-0645">Protease</keyword>
<evidence type="ECO:0000313" key="8">
    <source>
        <dbReference type="EMBL" id="MFJ3047862.1"/>
    </source>
</evidence>
<sequence length="658" mass="74192">MPALNQNTPFFFLDHPGPLDFALFLAPHTDATIDRLLAHVQTTLAELESTCTEATWTGFIAPLSQIDEHLGQAYCVVLLLEYACDTPAQQKANAHNQTRLLQAWKNLRERPILREKLRRFKLAGNTPLTSEQRGIIDHFLDGILAEPMEPGIQSQLQAIMEETENLYFSLRRMRAQQSDHVPPALMVTDDISFEGLGDDFAQQTRIAAESRGQPGYCIEPHDWPSIMHYAHDRTLREAVFRHELCHPADIPAPLQEGFNALLDLKRQEAHLQGFPDHSTLSLHSNMLCSPSQVTQFLDEVERQLHVDRASQRQQQLTWANELGIAHLEPWDEEYVMQAMRDDRQLPHDESTREWFPASRVFAGLFEMVEQVFGVRLSLLEDKAWHPDVRCVRLEQNGEATGYLYLDLFERPGKLAAGSAFTFELRKGRDGRAGRICPAAAIVASLNPTTGTDSETAWFSHSEIGILFHELGHALHHLLAEQSPISPRAFMRTEPDAMEMPAFFLQRFCWEDEVLQKMSAHADSGEPIPPEITAKLREAAAFERLRLQTSILNSSRGLLALSTTGNETPLPVSPAALDDFLLGLDANFYGYLWSRTLAIDLFAAFRQASAGHGSILNRDLGARYVREILQASGQRSMDRSIEAFHGYASRVATLRDYPD</sequence>
<keyword evidence="4 6" id="KW-0862">Zinc</keyword>
<keyword evidence="3 6" id="KW-0378">Hydrolase</keyword>
<accession>A0ABW8F3J4</accession>
<comment type="cofactor">
    <cofactor evidence="6">
        <name>Zn(2+)</name>
        <dbReference type="ChEBI" id="CHEBI:29105"/>
    </cofactor>
    <text evidence="6">Binds 1 zinc ion.</text>
</comment>
<dbReference type="PANTHER" id="PTHR11804:SF84">
    <property type="entry name" value="SACCHAROLYSIN"/>
    <property type="match status" value="1"/>
</dbReference>
<name>A0ABW8F3J4_9BURK</name>
<proteinExistence type="inferred from homology"/>
<keyword evidence="5 6" id="KW-0482">Metalloprotease</keyword>
<comment type="caution">
    <text evidence="8">The sequence shown here is derived from an EMBL/GenBank/DDBJ whole genome shotgun (WGS) entry which is preliminary data.</text>
</comment>
<evidence type="ECO:0000256" key="2">
    <source>
        <dbReference type="ARBA" id="ARBA00022723"/>
    </source>
</evidence>
<dbReference type="SUPFAM" id="SSF55486">
    <property type="entry name" value="Metalloproteases ('zincins'), catalytic domain"/>
    <property type="match status" value="1"/>
</dbReference>
<evidence type="ECO:0000256" key="4">
    <source>
        <dbReference type="ARBA" id="ARBA00022833"/>
    </source>
</evidence>
<keyword evidence="2 6" id="KW-0479">Metal-binding</keyword>
<comment type="similarity">
    <text evidence="6">Belongs to the peptidase M3 family.</text>
</comment>
<dbReference type="Proteomes" id="UP001617427">
    <property type="component" value="Unassembled WGS sequence"/>
</dbReference>
<evidence type="ECO:0000313" key="9">
    <source>
        <dbReference type="Proteomes" id="UP001617427"/>
    </source>
</evidence>
<gene>
    <name evidence="8" type="ORF">ACIPEN_18700</name>
</gene>
<dbReference type="RefSeq" id="WP_402702600.1">
    <property type="nucleotide sequence ID" value="NZ_JBIUZV010000012.1"/>
</dbReference>
<evidence type="ECO:0000256" key="6">
    <source>
        <dbReference type="RuleBase" id="RU003435"/>
    </source>
</evidence>
<dbReference type="PANTHER" id="PTHR11804">
    <property type="entry name" value="PROTEASE M3 THIMET OLIGOPEPTIDASE-RELATED"/>
    <property type="match status" value="1"/>
</dbReference>
<dbReference type="Pfam" id="PF01432">
    <property type="entry name" value="Peptidase_M3"/>
    <property type="match status" value="1"/>
</dbReference>
<reference evidence="8 9" key="1">
    <citation type="submission" date="2024-10" db="EMBL/GenBank/DDBJ databases">
        <title>The Natural Products Discovery Center: Release of the First 8490 Sequenced Strains for Exploring Actinobacteria Biosynthetic Diversity.</title>
        <authorList>
            <person name="Kalkreuter E."/>
            <person name="Kautsar S.A."/>
            <person name="Yang D."/>
            <person name="Bader C.D."/>
            <person name="Teijaro C.N."/>
            <person name="Fluegel L."/>
            <person name="Davis C.M."/>
            <person name="Simpson J.R."/>
            <person name="Lauterbach L."/>
            <person name="Steele A.D."/>
            <person name="Gui C."/>
            <person name="Meng S."/>
            <person name="Li G."/>
            <person name="Viehrig K."/>
            <person name="Ye F."/>
            <person name="Su P."/>
            <person name="Kiefer A.F."/>
            <person name="Nichols A."/>
            <person name="Cepeda A.J."/>
            <person name="Yan W."/>
            <person name="Fan B."/>
            <person name="Jiang Y."/>
            <person name="Adhikari A."/>
            <person name="Zheng C.-J."/>
            <person name="Schuster L."/>
            <person name="Cowan T.M."/>
            <person name="Smanski M.J."/>
            <person name="Chevrette M.G."/>
            <person name="De Carvalho L.P.S."/>
            <person name="Shen B."/>
        </authorList>
    </citation>
    <scope>NUCLEOTIDE SEQUENCE [LARGE SCALE GENOMIC DNA]</scope>
    <source>
        <strain evidence="8 9">NPDC087045</strain>
    </source>
</reference>
<feature type="domain" description="Peptidase M3A/M3B catalytic" evidence="7">
    <location>
        <begin position="227"/>
        <end position="539"/>
    </location>
</feature>
<evidence type="ECO:0000256" key="3">
    <source>
        <dbReference type="ARBA" id="ARBA00022801"/>
    </source>
</evidence>
<dbReference type="InterPro" id="IPR001567">
    <property type="entry name" value="Pept_M3A_M3B_dom"/>
</dbReference>
<evidence type="ECO:0000259" key="7">
    <source>
        <dbReference type="Pfam" id="PF01432"/>
    </source>
</evidence>